<protein>
    <submittedName>
        <fullName evidence="1">Uncharacterized protein</fullName>
    </submittedName>
</protein>
<comment type="caution">
    <text evidence="1">The sequence shown here is derived from an EMBL/GenBank/DDBJ whole genome shotgun (WGS) entry which is preliminary data.</text>
</comment>
<feature type="non-terminal residue" evidence="1">
    <location>
        <position position="1"/>
    </location>
</feature>
<gene>
    <name evidence="1" type="ORF">C5S46_03845</name>
</gene>
<accession>A0AC61SB04</accession>
<dbReference type="Proteomes" id="UP000315423">
    <property type="component" value="Unassembled WGS sequence"/>
</dbReference>
<evidence type="ECO:0000313" key="1">
    <source>
        <dbReference type="EMBL" id="TKY91825.1"/>
    </source>
</evidence>
<dbReference type="EMBL" id="QYBA01000125">
    <property type="protein sequence ID" value="TKY91825.1"/>
    <property type="molecule type" value="Genomic_DNA"/>
</dbReference>
<sequence>EAAVTEPTAANPVIDSSSFTAIPGVERDHLIPYGFTGESIDFTVNVEDDDGASDITTVELILSDDTTISQDDTVIVMSHSANVDDKTATFIGTLTISSSSGLKHVFVNATDSTGSIATNNGINVGEVFENPLTGFEIKDGSGDSLASIIFPASVPGIRVESDLNSIQITNNDPSDVGMKIKVSVKGTPLISGTNQIDTSNMEVDTTVLSETLTEIDSGISAGATSDHNFYLNYPDSIAPGAYKGDIDFEVEAV</sequence>
<evidence type="ECO:0000313" key="2">
    <source>
        <dbReference type="Proteomes" id="UP000315423"/>
    </source>
</evidence>
<proteinExistence type="predicted"/>
<organism evidence="1 2">
    <name type="scientific">Candidatus Methanomarinus sp</name>
    <dbReference type="NCBI Taxonomy" id="3386244"/>
    <lineage>
        <taxon>Archaea</taxon>
        <taxon>Methanobacteriati</taxon>
        <taxon>Methanobacteriota</taxon>
        <taxon>Stenosarchaea group</taxon>
        <taxon>Methanomicrobia</taxon>
        <taxon>Methanosarcinales</taxon>
        <taxon>ANME-2 cluster</taxon>
        <taxon>Candidatus Methanocomedenaceae</taxon>
        <taxon>Candidatus Methanomarinus</taxon>
    </lineage>
</organism>
<name>A0AC61SB04_9EURY</name>
<reference evidence="1" key="1">
    <citation type="submission" date="2018-09" db="EMBL/GenBank/DDBJ databases">
        <title>A genomic encyclopedia of anaerobic methanotrophic archaea.</title>
        <authorList>
            <person name="Skennerton C.T."/>
            <person name="Chadwick G.L."/>
            <person name="Laso-Perez R."/>
            <person name="Leu A.O."/>
            <person name="Speth D.R."/>
            <person name="Yu H."/>
            <person name="Morgan-Lang C."/>
            <person name="Hatzenpichler R."/>
            <person name="Goudeau D."/>
            <person name="Malmstrom R."/>
            <person name="Woyke T."/>
            <person name="Hallam S."/>
            <person name="Tyson G.W."/>
            <person name="Wegener G."/>
            <person name="Boetius A."/>
            <person name="Orphan V.J."/>
        </authorList>
    </citation>
    <scope>NUCLEOTIDE SEQUENCE</scope>
    <source>
        <strain evidence="1">CONS3730D10UFb2</strain>
    </source>
</reference>